<organism evidence="5 6">
    <name type="scientific">Candidatus Hakubella thermalkaliphila</name>
    <dbReference type="NCBI Taxonomy" id="2754717"/>
    <lineage>
        <taxon>Bacteria</taxon>
        <taxon>Bacillati</taxon>
        <taxon>Actinomycetota</taxon>
        <taxon>Actinomycetota incertae sedis</taxon>
        <taxon>Candidatus Hakubellales</taxon>
        <taxon>Candidatus Hakubellaceae</taxon>
        <taxon>Candidatus Hakubella</taxon>
    </lineage>
</organism>
<name>A0A6V8QCE0_9ACTN</name>
<keyword evidence="2" id="KW-0378">Hydrolase</keyword>
<reference evidence="5 6" key="1">
    <citation type="journal article" date="2020" name="Front. Microbiol.">
        <title>Single-cell genomics of novel Actinobacteria with the Wood-Ljungdahl pathway discovered in a serpentinizing system.</title>
        <authorList>
            <person name="Merino N."/>
            <person name="Kawai M."/>
            <person name="Boyd E.S."/>
            <person name="Colman D.R."/>
            <person name="McGlynn S.E."/>
            <person name="Nealson K.H."/>
            <person name="Kurokawa K."/>
            <person name="Hongoh Y."/>
        </authorList>
    </citation>
    <scope>NUCLEOTIDE SEQUENCE [LARGE SCALE GENOMIC DNA]</scope>
    <source>
        <strain evidence="5 6">S47</strain>
    </source>
</reference>
<dbReference type="AlphaFoldDB" id="A0A6V8QCE0"/>
<feature type="domain" description="PD-(D/E)XK endonuclease-like" evidence="4">
    <location>
        <begin position="31"/>
        <end position="288"/>
    </location>
</feature>
<proteinExistence type="predicted"/>
<evidence type="ECO:0000256" key="3">
    <source>
        <dbReference type="ARBA" id="ARBA00023204"/>
    </source>
</evidence>
<keyword evidence="1" id="KW-0227">DNA damage</keyword>
<evidence type="ECO:0000256" key="1">
    <source>
        <dbReference type="ARBA" id="ARBA00022763"/>
    </source>
</evidence>
<dbReference type="GO" id="GO:0004386">
    <property type="term" value="F:helicase activity"/>
    <property type="evidence" value="ECO:0007669"/>
    <property type="project" value="UniProtKB-KW"/>
</dbReference>
<dbReference type="EMBL" id="BLSD01000003">
    <property type="protein sequence ID" value="GFP38412.1"/>
    <property type="molecule type" value="Genomic_DNA"/>
</dbReference>
<protein>
    <recommendedName>
        <fullName evidence="4">PD-(D/E)XK endonuclease-like domain-containing protein</fullName>
    </recommendedName>
</protein>
<evidence type="ECO:0000259" key="4">
    <source>
        <dbReference type="Pfam" id="PF12705"/>
    </source>
</evidence>
<dbReference type="Proteomes" id="UP000569018">
    <property type="component" value="Unassembled WGS sequence"/>
</dbReference>
<keyword evidence="2" id="KW-0067">ATP-binding</keyword>
<evidence type="ECO:0000313" key="5">
    <source>
        <dbReference type="EMBL" id="GFP38412.1"/>
    </source>
</evidence>
<dbReference type="InterPro" id="IPR011335">
    <property type="entry name" value="Restrct_endonuc-II-like"/>
</dbReference>
<gene>
    <name evidence="5" type="ORF">HKBW3S47_00113</name>
</gene>
<dbReference type="InterPro" id="IPR011604">
    <property type="entry name" value="PDDEXK-like_dom_sf"/>
</dbReference>
<dbReference type="Gene3D" id="3.90.320.10">
    <property type="match status" value="1"/>
</dbReference>
<keyword evidence="2" id="KW-0347">Helicase</keyword>
<dbReference type="Pfam" id="PF12705">
    <property type="entry name" value="PDDEXK_1"/>
    <property type="match status" value="1"/>
</dbReference>
<dbReference type="InterPro" id="IPR038726">
    <property type="entry name" value="PDDEXK_AddAB-type"/>
</dbReference>
<keyword evidence="2" id="KW-0547">Nucleotide-binding</keyword>
<keyword evidence="3" id="KW-0234">DNA repair</keyword>
<evidence type="ECO:0000256" key="2">
    <source>
        <dbReference type="ARBA" id="ARBA00022806"/>
    </source>
</evidence>
<dbReference type="SUPFAM" id="SSF52980">
    <property type="entry name" value="Restriction endonuclease-like"/>
    <property type="match status" value="1"/>
</dbReference>
<sequence length="390" mass="43893">MSASKVKQSVSIWYIDRSKTWPPRGWVQYPISPSLYELLRTCWLQATFQASASYPRRSSPYARLGTAFHRTLEQLRSFSWTTEGLSSRVVRAQAVEIFRAAVEEQKQEAMRNPRERGLPWLDDLMQRMEVAIALVADQLAVKSSVGTYTGSDLGQWSKTAVEETLVSVDGLLQGRPDLLVEDRVSGTIIVDYKTGSLDDPDRLTGYERQCLLYAWLWHERYGTWPVEYRLVNPIKGHEYRAPVKPEVATALAEDARRLARRLAKPPWVGLQASPGPHCSRCPFRPWCEPFWQHVASGTSEVQASTGHSRVSMQGTVLEMDRLKDAGARKGLVRVQSGAGLVTLRASLADFPHLTALRSAEHVRVLDAVASALDRTWLQLDAWSEVFTVSQ</sequence>
<accession>A0A6V8QCE0</accession>
<comment type="caution">
    <text evidence="5">The sequence shown here is derived from an EMBL/GenBank/DDBJ whole genome shotgun (WGS) entry which is preliminary data.</text>
</comment>
<evidence type="ECO:0000313" key="6">
    <source>
        <dbReference type="Proteomes" id="UP000569018"/>
    </source>
</evidence>
<dbReference type="RefSeq" id="WP_176235228.1">
    <property type="nucleotide sequence ID" value="NZ_BLSD01000003.1"/>
</dbReference>
<dbReference type="GO" id="GO:0006281">
    <property type="term" value="P:DNA repair"/>
    <property type="evidence" value="ECO:0007669"/>
    <property type="project" value="UniProtKB-KW"/>
</dbReference>